<organism evidence="7">
    <name type="scientific">uncultured korarchaeote</name>
    <dbReference type="NCBI Taxonomy" id="161241"/>
    <lineage>
        <taxon>Archaea</taxon>
        <taxon>Thermoproteota</taxon>
        <taxon>environmental samples</taxon>
    </lineage>
</organism>
<evidence type="ECO:0000256" key="5">
    <source>
        <dbReference type="SAM" id="Phobius"/>
    </source>
</evidence>
<feature type="transmembrane region" description="Helical" evidence="5">
    <location>
        <begin position="342"/>
        <end position="363"/>
    </location>
</feature>
<dbReference type="AlphaFoldDB" id="A0A1L2JKC2"/>
<evidence type="ECO:0000259" key="6">
    <source>
        <dbReference type="SMART" id="SM00228"/>
    </source>
</evidence>
<dbReference type="InterPro" id="IPR001478">
    <property type="entry name" value="PDZ"/>
</dbReference>
<dbReference type="GO" id="GO:0005737">
    <property type="term" value="C:cytoplasm"/>
    <property type="evidence" value="ECO:0007669"/>
    <property type="project" value="TreeGrafter"/>
</dbReference>
<accession>A0A1L2JKC2</accession>
<dbReference type="SMART" id="SM00228">
    <property type="entry name" value="PDZ"/>
    <property type="match status" value="1"/>
</dbReference>
<dbReference type="PRINTS" id="PR01000">
    <property type="entry name" value="SREBPS2PTASE"/>
</dbReference>
<evidence type="ECO:0000256" key="1">
    <source>
        <dbReference type="ARBA" id="ARBA00004127"/>
    </source>
</evidence>
<protein>
    <submittedName>
        <fullName evidence="7">Putative secreted protein containing a PDZ domain</fullName>
    </submittedName>
</protein>
<keyword evidence="4 5" id="KW-0472">Membrane</keyword>
<reference evidence="7" key="1">
    <citation type="journal article" date="2017" name="Nature">
        <title>Metagenomic exploration of ASGARD archaea illuminates the origin of cellular complexity in eukaryotes.</title>
        <authorList>
            <person name="Zaremba-Niedzwiedzka K."/>
            <person name="Caceres E.F."/>
            <person name="Saw J.H.W."/>
            <person name="Backstrom D."/>
            <person name="Juzokaite L."/>
            <person name="Vancaester E."/>
            <person name="Seitz K.W."/>
            <person name="Anantharaman K."/>
            <person name="Starnawski P."/>
            <person name="Kjeldsen K.U."/>
            <person name="Stott M.B."/>
            <person name="Nunoura T."/>
            <person name="Banfield J.F."/>
            <person name="Schramm A."/>
            <person name="Baker B.J."/>
            <person name="Spang A."/>
            <person name="Ettema T.J.G."/>
        </authorList>
    </citation>
    <scope>NUCLEOTIDE SEQUENCE</scope>
    <source>
        <strain evidence="7">TIV_1</strain>
    </source>
</reference>
<feature type="transmembrane region" description="Helical" evidence="5">
    <location>
        <begin position="99"/>
        <end position="120"/>
    </location>
</feature>
<dbReference type="InterPro" id="IPR001193">
    <property type="entry name" value="MBTPS2"/>
</dbReference>
<evidence type="ECO:0000256" key="2">
    <source>
        <dbReference type="ARBA" id="ARBA00022692"/>
    </source>
</evidence>
<dbReference type="PANTHER" id="PTHR13325:SF3">
    <property type="entry name" value="MEMBRANE-BOUND TRANSCRIPTION FACTOR SITE-2 PROTEASE"/>
    <property type="match status" value="1"/>
</dbReference>
<proteinExistence type="predicted"/>
<dbReference type="InterPro" id="IPR036034">
    <property type="entry name" value="PDZ_sf"/>
</dbReference>
<dbReference type="Gene3D" id="2.30.42.10">
    <property type="match status" value="1"/>
</dbReference>
<dbReference type="Pfam" id="PF02163">
    <property type="entry name" value="Peptidase_M50"/>
    <property type="match status" value="1"/>
</dbReference>
<evidence type="ECO:0000256" key="3">
    <source>
        <dbReference type="ARBA" id="ARBA00022989"/>
    </source>
</evidence>
<feature type="transmembrane region" description="Helical" evidence="5">
    <location>
        <begin position="177"/>
        <end position="197"/>
    </location>
</feature>
<feature type="transmembrane region" description="Helical" evidence="5">
    <location>
        <begin position="56"/>
        <end position="79"/>
    </location>
</feature>
<name>A0A1L2JKC2_9CREN</name>
<comment type="subcellular location">
    <subcellularLocation>
        <location evidence="1">Endomembrane system</location>
        <topology evidence="1">Multi-pass membrane protein</topology>
    </subcellularLocation>
</comment>
<dbReference type="GO" id="GO:0004222">
    <property type="term" value="F:metalloendopeptidase activity"/>
    <property type="evidence" value="ECO:0007669"/>
    <property type="project" value="InterPro"/>
</dbReference>
<evidence type="ECO:0000256" key="4">
    <source>
        <dbReference type="ARBA" id="ARBA00023136"/>
    </source>
</evidence>
<feature type="domain" description="PDZ" evidence="6">
    <location>
        <begin position="183"/>
        <end position="260"/>
    </location>
</feature>
<keyword evidence="2 5" id="KW-0812">Transmembrane</keyword>
<dbReference type="GO" id="GO:0012505">
    <property type="term" value="C:endomembrane system"/>
    <property type="evidence" value="ECO:0007669"/>
    <property type="project" value="UniProtKB-SubCell"/>
</dbReference>
<feature type="transmembrane region" description="Helical" evidence="5">
    <location>
        <begin position="301"/>
        <end position="321"/>
    </location>
</feature>
<evidence type="ECO:0000313" key="7">
    <source>
        <dbReference type="EMBL" id="AOZ56186.1"/>
    </source>
</evidence>
<dbReference type="GO" id="GO:0031293">
    <property type="term" value="P:membrane protein intracellular domain proteolysis"/>
    <property type="evidence" value="ECO:0007669"/>
    <property type="project" value="TreeGrafter"/>
</dbReference>
<dbReference type="EMBL" id="KX765100">
    <property type="protein sequence ID" value="AOZ56186.1"/>
    <property type="molecule type" value="Genomic_DNA"/>
</dbReference>
<keyword evidence="3 5" id="KW-1133">Transmembrane helix</keyword>
<sequence>MSLLICLIVFWAALYFLGNLAKLERYGIEIDPFILVWRIEKLKDLIFNTPGVVRNVVSTLSVLGYILAPASAVFGLWYLASKTINQVLGYSNQPAAIPLIPYVTIPFDWALIATIVVLAVVHEAFHGLTALSMGVRVKNAGLAVLFALIGFFVELEDEDLKKVSRRKRFRIYSAGSVGNYIVAGLTFILIASMFIGFPREPYGVYIVEPLKGQPSEGVLRAGDIIIALNDTRIRSYLELARYMLGTKPGEDLVITTERGNFTVRLAENPRNRSIGFMGLKLYTGDYYKPRINVKGELAVKIYTYLSLNMWINLGLAMFNFLPALPADGGKIVEMYLEGRRKILYAISIAVWGTLGLSMLLFYLPGG</sequence>
<feature type="transmembrane region" description="Helical" evidence="5">
    <location>
        <begin position="140"/>
        <end position="156"/>
    </location>
</feature>
<dbReference type="PANTHER" id="PTHR13325">
    <property type="entry name" value="PROTEASE M50 MEMBRANE-BOUND TRANSCRIPTION FACTOR SITE 2 PROTEASE"/>
    <property type="match status" value="1"/>
</dbReference>
<dbReference type="GO" id="GO:0016020">
    <property type="term" value="C:membrane"/>
    <property type="evidence" value="ECO:0007669"/>
    <property type="project" value="InterPro"/>
</dbReference>
<dbReference type="SUPFAM" id="SSF50156">
    <property type="entry name" value="PDZ domain-like"/>
    <property type="match status" value="1"/>
</dbReference>
<dbReference type="InterPro" id="IPR008915">
    <property type="entry name" value="Peptidase_M50"/>
</dbReference>